<accession>A0AAW0LXN1</accession>
<sequence>MRWVEKLEIYERNRPERLTPFDSISIKTVSALLSEDGKVLLRDNGDRFCLFHDLGIPLIYHGALLQKIASVAASARGSRMPIFVDLLRLVKRAIKIPMTIHDVVISFNDEYEVVKFQIGSKVTRMPCSHIYHEKCIFKWLKTSHNELLLKFVSLVISRHYEKFCTKILKS</sequence>
<organism evidence="2 3">
    <name type="scientific">Quercus suber</name>
    <name type="common">Cork oak</name>
    <dbReference type="NCBI Taxonomy" id="58331"/>
    <lineage>
        <taxon>Eukaryota</taxon>
        <taxon>Viridiplantae</taxon>
        <taxon>Streptophyta</taxon>
        <taxon>Embryophyta</taxon>
        <taxon>Tracheophyta</taxon>
        <taxon>Spermatophyta</taxon>
        <taxon>Magnoliopsida</taxon>
        <taxon>eudicotyledons</taxon>
        <taxon>Gunneridae</taxon>
        <taxon>Pentapetalae</taxon>
        <taxon>rosids</taxon>
        <taxon>fabids</taxon>
        <taxon>Fagales</taxon>
        <taxon>Fagaceae</taxon>
        <taxon>Quercus</taxon>
    </lineage>
</organism>
<dbReference type="EMBL" id="PKMF04000042">
    <property type="protein sequence ID" value="KAK7855788.1"/>
    <property type="molecule type" value="Genomic_DNA"/>
</dbReference>
<dbReference type="AlphaFoldDB" id="A0AAW0LXN1"/>
<keyword evidence="3" id="KW-1185">Reference proteome</keyword>
<dbReference type="Proteomes" id="UP000237347">
    <property type="component" value="Unassembled WGS sequence"/>
</dbReference>
<evidence type="ECO:0000313" key="3">
    <source>
        <dbReference type="Proteomes" id="UP000237347"/>
    </source>
</evidence>
<dbReference type="Pfam" id="PF13639">
    <property type="entry name" value="zf-RING_2"/>
    <property type="match status" value="1"/>
</dbReference>
<dbReference type="CDD" id="cd16448">
    <property type="entry name" value="RING-H2"/>
    <property type="match status" value="1"/>
</dbReference>
<reference evidence="2 3" key="1">
    <citation type="journal article" date="2018" name="Sci. Data">
        <title>The draft genome sequence of cork oak.</title>
        <authorList>
            <person name="Ramos A.M."/>
            <person name="Usie A."/>
            <person name="Barbosa P."/>
            <person name="Barros P.M."/>
            <person name="Capote T."/>
            <person name="Chaves I."/>
            <person name="Simoes F."/>
            <person name="Abreu I."/>
            <person name="Carrasquinho I."/>
            <person name="Faro C."/>
            <person name="Guimaraes J.B."/>
            <person name="Mendonca D."/>
            <person name="Nobrega F."/>
            <person name="Rodrigues L."/>
            <person name="Saibo N.J.M."/>
            <person name="Varela M.C."/>
            <person name="Egas C."/>
            <person name="Matos J."/>
            <person name="Miguel C.M."/>
            <person name="Oliveira M.M."/>
            <person name="Ricardo C.P."/>
            <person name="Goncalves S."/>
        </authorList>
    </citation>
    <scope>NUCLEOTIDE SEQUENCE [LARGE SCALE GENOMIC DNA]</scope>
    <source>
        <strain evidence="3">cv. HL8</strain>
    </source>
</reference>
<evidence type="ECO:0000259" key="1">
    <source>
        <dbReference type="Pfam" id="PF13639"/>
    </source>
</evidence>
<dbReference type="InterPro" id="IPR001841">
    <property type="entry name" value="Znf_RING"/>
</dbReference>
<name>A0AAW0LXN1_QUESU</name>
<evidence type="ECO:0000313" key="2">
    <source>
        <dbReference type="EMBL" id="KAK7855788.1"/>
    </source>
</evidence>
<gene>
    <name evidence="2" type="ORF">CFP56_026392</name>
</gene>
<dbReference type="InterPro" id="IPR013083">
    <property type="entry name" value="Znf_RING/FYVE/PHD"/>
</dbReference>
<dbReference type="Gene3D" id="3.30.40.10">
    <property type="entry name" value="Zinc/RING finger domain, C3HC4 (zinc finger)"/>
    <property type="match status" value="1"/>
</dbReference>
<proteinExistence type="predicted"/>
<dbReference type="SUPFAM" id="SSF57850">
    <property type="entry name" value="RING/U-box"/>
    <property type="match status" value="1"/>
</dbReference>
<protein>
    <recommendedName>
        <fullName evidence="1">RING-type domain-containing protein</fullName>
    </recommendedName>
</protein>
<comment type="caution">
    <text evidence="2">The sequence shown here is derived from an EMBL/GenBank/DDBJ whole genome shotgun (WGS) entry which is preliminary data.</text>
</comment>
<feature type="domain" description="RING-type" evidence="1">
    <location>
        <begin position="115"/>
        <end position="144"/>
    </location>
</feature>